<evidence type="ECO:0000313" key="2">
    <source>
        <dbReference type="Proteomes" id="UP000266272"/>
    </source>
</evidence>
<accession>A0A395P159</accession>
<reference evidence="1 2" key="1">
    <citation type="journal article" date="2018" name="PLoS Pathog.">
        <title>Evolution of structural diversity of trichothecenes, a family of toxins produced by plant pathogenic and entomopathogenic fungi.</title>
        <authorList>
            <person name="Proctor R.H."/>
            <person name="McCormick S.P."/>
            <person name="Kim H.S."/>
            <person name="Cardoza R.E."/>
            <person name="Stanley A.M."/>
            <person name="Lindo L."/>
            <person name="Kelly A."/>
            <person name="Brown D.W."/>
            <person name="Lee T."/>
            <person name="Vaughan M.M."/>
            <person name="Alexander N.J."/>
            <person name="Busman M."/>
            <person name="Gutierrez S."/>
        </authorList>
    </citation>
    <scope>NUCLEOTIDE SEQUENCE [LARGE SCALE GENOMIC DNA]</scope>
    <source>
        <strain evidence="1 2">IBT 40837</strain>
    </source>
</reference>
<evidence type="ECO:0000313" key="1">
    <source>
        <dbReference type="EMBL" id="RFU82054.1"/>
    </source>
</evidence>
<organism evidence="1 2">
    <name type="scientific">Trichoderma arundinaceum</name>
    <dbReference type="NCBI Taxonomy" id="490622"/>
    <lineage>
        <taxon>Eukaryota</taxon>
        <taxon>Fungi</taxon>
        <taxon>Dikarya</taxon>
        <taxon>Ascomycota</taxon>
        <taxon>Pezizomycotina</taxon>
        <taxon>Sordariomycetes</taxon>
        <taxon>Hypocreomycetidae</taxon>
        <taxon>Hypocreales</taxon>
        <taxon>Hypocreaceae</taxon>
        <taxon>Trichoderma</taxon>
    </lineage>
</organism>
<protein>
    <recommendedName>
        <fullName evidence="3">Metal dependent phosphohydrolase</fullName>
    </recommendedName>
</protein>
<comment type="caution">
    <text evidence="1">The sequence shown here is derived from an EMBL/GenBank/DDBJ whole genome shotgun (WGS) entry which is preliminary data.</text>
</comment>
<evidence type="ECO:0008006" key="3">
    <source>
        <dbReference type="Google" id="ProtNLM"/>
    </source>
</evidence>
<keyword evidence="2" id="KW-1185">Reference proteome</keyword>
<dbReference type="STRING" id="490622.A0A395P159"/>
<dbReference type="Gene3D" id="1.10.3210.10">
    <property type="entry name" value="Hypothetical protein af1432"/>
    <property type="match status" value="1"/>
</dbReference>
<dbReference type="PANTHER" id="PTHR35569:SF1">
    <property type="entry name" value="CYANAMIDE HYDRATASE DDI2-RELATED"/>
    <property type="match status" value="1"/>
</dbReference>
<gene>
    <name evidence="1" type="ORF">TARUN_134</name>
</gene>
<dbReference type="PANTHER" id="PTHR35569">
    <property type="entry name" value="CYANAMIDE HYDRATASE DDI2-RELATED"/>
    <property type="match status" value="1"/>
</dbReference>
<dbReference type="OrthoDB" id="2378324at2759"/>
<sequence length="234" mass="25798">MCQTTGDSSSTERATLSAAARALVPDHPAAQEALDIALKSLSPSLFNHSLRLYIYAQALLTSSALGLPGSFEAFKGVSIEPHVLFVACIFHDLSTIEKYDSNPKRFEIVAADEAVRLLRSHGESESVAREAWLSMSLHTTPGIPENLGGAVQAVRLGIRTEFRGYELPKEALSEEQWRVIKEDLPRLEIEKDLSDAVVRQALAKEEKAPRLTWAGELLKWKKANPDFKGTNQAF</sequence>
<name>A0A395P159_TRIAR</name>
<proteinExistence type="predicted"/>
<dbReference type="Proteomes" id="UP000266272">
    <property type="component" value="Unassembled WGS sequence"/>
</dbReference>
<dbReference type="EMBL" id="PXOA01000010">
    <property type="protein sequence ID" value="RFU82054.1"/>
    <property type="molecule type" value="Genomic_DNA"/>
</dbReference>
<dbReference type="AlphaFoldDB" id="A0A395P159"/>
<dbReference type="SUPFAM" id="SSF109604">
    <property type="entry name" value="HD-domain/PDEase-like"/>
    <property type="match status" value="1"/>
</dbReference>